<protein>
    <submittedName>
        <fullName evidence="1">Uncharacterized protein</fullName>
    </submittedName>
</protein>
<dbReference type="Proteomes" id="UP000034307">
    <property type="component" value="Unassembled WGS sequence"/>
</dbReference>
<proteinExistence type="predicted"/>
<gene>
    <name evidence="1" type="ORF">UX80_C0001G0033</name>
</gene>
<comment type="caution">
    <text evidence="1">The sequence shown here is derived from an EMBL/GenBank/DDBJ whole genome shotgun (WGS) entry which is preliminary data.</text>
</comment>
<dbReference type="AlphaFoldDB" id="A0A0G1RMR8"/>
<dbReference type="EMBL" id="LCNO01000001">
    <property type="protein sequence ID" value="KKU58594.1"/>
    <property type="molecule type" value="Genomic_DNA"/>
</dbReference>
<dbReference type="STRING" id="1618358.UX80_C0001G0033"/>
<reference evidence="1 2" key="1">
    <citation type="journal article" date="2015" name="Nature">
        <title>rRNA introns, odd ribosomes, and small enigmatic genomes across a large radiation of phyla.</title>
        <authorList>
            <person name="Brown C.T."/>
            <person name="Hug L.A."/>
            <person name="Thomas B.C."/>
            <person name="Sharon I."/>
            <person name="Castelle C.J."/>
            <person name="Singh A."/>
            <person name="Wilkins M.J."/>
            <person name="Williams K.H."/>
            <person name="Banfield J.F."/>
        </authorList>
    </citation>
    <scope>NUCLEOTIDE SEQUENCE [LARGE SCALE GENOMIC DNA]</scope>
</reference>
<sequence length="114" mass="13172">MVFLAVGMAGGSSVLARPEVTFKYGPGTVHMFWENFSNTGFSLSLNDYGYSKPDSLVDTYNDFYTFTNVSPGRHYVHMKYGIGKFWSEPEHWEINVPEVLGASKQRRCFWFFCW</sequence>
<name>A0A0G1RMR8_9BACT</name>
<organism evidence="1 2">
    <name type="scientific">Candidatus Amesbacteria bacterium GW2011_GWA2_47_11b</name>
    <dbReference type="NCBI Taxonomy" id="1618358"/>
    <lineage>
        <taxon>Bacteria</taxon>
        <taxon>Candidatus Amesiibacteriota</taxon>
    </lineage>
</organism>
<accession>A0A0G1RMR8</accession>
<evidence type="ECO:0000313" key="1">
    <source>
        <dbReference type="EMBL" id="KKU58594.1"/>
    </source>
</evidence>
<evidence type="ECO:0000313" key="2">
    <source>
        <dbReference type="Proteomes" id="UP000034307"/>
    </source>
</evidence>